<dbReference type="InterPro" id="IPR056546">
    <property type="entry name" value="MreB_MamK-like"/>
</dbReference>
<accession>E4TR16</accession>
<dbReference type="GO" id="GO:0008360">
    <property type="term" value="P:regulation of cell shape"/>
    <property type="evidence" value="ECO:0007669"/>
    <property type="project" value="UniProtKB-UniRule"/>
</dbReference>
<dbReference type="CDD" id="cd10225">
    <property type="entry name" value="ASKHA_NBD_MreB-like"/>
    <property type="match status" value="1"/>
</dbReference>
<dbReference type="eggNOG" id="COG1077">
    <property type="taxonomic scope" value="Bacteria"/>
</dbReference>
<evidence type="ECO:0000256" key="1">
    <source>
        <dbReference type="ARBA" id="ARBA00022490"/>
    </source>
</evidence>
<comment type="function">
    <text evidence="6">Forms membrane-associated dynamic filaments that are essential for cell shape determination. Acts by regulating cell wall synthesis and cell elongation, and thus cell shape. A feedback loop between cell geometry and MreB localization may maintain elongated cell shape by targeting cell wall growth to regions of negative cell wall curvature.</text>
</comment>
<dbReference type="OrthoDB" id="976109at2"/>
<organism evidence="7 8">
    <name type="scientific">Marivirga tractuosa (strain ATCC 23168 / DSM 4126 / NBRC 15989 / NCIMB 1408 / VKM B-1430 / H-43)</name>
    <name type="common">Microscilla tractuosa</name>
    <name type="synonym">Flexibacter tractuosus</name>
    <dbReference type="NCBI Taxonomy" id="643867"/>
    <lineage>
        <taxon>Bacteria</taxon>
        <taxon>Pseudomonadati</taxon>
        <taxon>Bacteroidota</taxon>
        <taxon>Cytophagia</taxon>
        <taxon>Cytophagales</taxon>
        <taxon>Marivirgaceae</taxon>
        <taxon>Marivirga</taxon>
    </lineage>
</organism>
<reference evidence="7 8" key="1">
    <citation type="journal article" date="2011" name="Stand. Genomic Sci.">
        <title>Complete genome sequence of Marivirga tractuosa type strain (H-43).</title>
        <authorList>
            <person name="Pagani I."/>
            <person name="Chertkov O."/>
            <person name="Lapidus A."/>
            <person name="Lucas S."/>
            <person name="Del Rio T.G."/>
            <person name="Tice H."/>
            <person name="Copeland A."/>
            <person name="Cheng J.F."/>
            <person name="Nolan M."/>
            <person name="Saunders E."/>
            <person name="Pitluck S."/>
            <person name="Held B."/>
            <person name="Goodwin L."/>
            <person name="Liolios K."/>
            <person name="Ovchinikova G."/>
            <person name="Ivanova N."/>
            <person name="Mavromatis K."/>
            <person name="Pati A."/>
            <person name="Chen A."/>
            <person name="Palaniappan K."/>
            <person name="Land M."/>
            <person name="Hauser L."/>
            <person name="Jeffries C.D."/>
            <person name="Detter J.C."/>
            <person name="Han C."/>
            <person name="Tapia R."/>
            <person name="Ngatchou-Djao O.D."/>
            <person name="Rohde M."/>
            <person name="Goker M."/>
            <person name="Spring S."/>
            <person name="Sikorski J."/>
            <person name="Woyke T."/>
            <person name="Bristow J."/>
            <person name="Eisen J.A."/>
            <person name="Markowitz V."/>
            <person name="Hugenholtz P."/>
            <person name="Klenk H.P."/>
            <person name="Kyrpides N.C."/>
        </authorList>
    </citation>
    <scope>NUCLEOTIDE SEQUENCE [LARGE SCALE GENOMIC DNA]</scope>
    <source>
        <strain evidence="8">ATCC 23168 / DSM 4126 / NBRC 15989 / NCIMB 1408 / VKM B-1430 / H-43</strain>
    </source>
</reference>
<dbReference type="AlphaFoldDB" id="E4TR16"/>
<dbReference type="Proteomes" id="UP000008720">
    <property type="component" value="Chromosome"/>
</dbReference>
<comment type="subcellular location">
    <subcellularLocation>
        <location evidence="6">Cytoplasm</location>
    </subcellularLocation>
    <text evidence="6">Membrane-associated.</text>
</comment>
<sequence length="336" mass="36451">MANKRDITIDLGNNNTVLTGMINTLFSESTVVALNSKKNSYLLAGKAALEMEGKINGDTKVVRPLKNGVIADLNATTKMLNAFVKTLYPSRSILGFHNIIASVPYGTTEVERRALRLALDQFNSRSTKLIFEPVAAALGMGLNIKEPDGKMIIDIGGGLTEISLISLSGVVTYMALKVGGDTFNSDIRNYIEKKYIISISEKSAEKIKLQIGAATENSIPLNEDCTVVGKDNLTGIPKQISLNYKEIAMILNNTLTKIEDSVIKTLEQCPPELAGDIYTNGVYLTGGGALLKGLKERLESSIQLKVHLSDQSLLSVSKGMEIVLSQMDKHKALIFK</sequence>
<evidence type="ECO:0000256" key="3">
    <source>
        <dbReference type="ARBA" id="ARBA00022840"/>
    </source>
</evidence>
<dbReference type="InterPro" id="IPR043129">
    <property type="entry name" value="ATPase_NBD"/>
</dbReference>
<keyword evidence="2 6" id="KW-0547">Nucleotide-binding</keyword>
<evidence type="ECO:0000256" key="4">
    <source>
        <dbReference type="ARBA" id="ARBA00022960"/>
    </source>
</evidence>
<dbReference type="KEGG" id="mtt:Ftrac_2719"/>
<feature type="binding site" evidence="6">
    <location>
        <begin position="287"/>
        <end position="290"/>
    </location>
    <ligand>
        <name>ATP</name>
        <dbReference type="ChEBI" id="CHEBI:30616"/>
    </ligand>
</feature>
<dbReference type="PANTHER" id="PTHR42749">
    <property type="entry name" value="CELL SHAPE-DETERMINING PROTEIN MREB"/>
    <property type="match status" value="1"/>
</dbReference>
<dbReference type="InterPro" id="IPR004753">
    <property type="entry name" value="MreB"/>
</dbReference>
<proteinExistence type="inferred from homology"/>
<dbReference type="HAMAP" id="MF_02207">
    <property type="entry name" value="MreB"/>
    <property type="match status" value="1"/>
</dbReference>
<dbReference type="EMBL" id="CP002349">
    <property type="protein sequence ID" value="ADR22697.1"/>
    <property type="molecule type" value="Genomic_DNA"/>
</dbReference>
<dbReference type="PRINTS" id="PR01652">
    <property type="entry name" value="SHAPEPROTEIN"/>
</dbReference>
<dbReference type="HOGENOM" id="CLU_052037_0_0_10"/>
<dbReference type="NCBIfam" id="NF010539">
    <property type="entry name" value="PRK13927.1"/>
    <property type="match status" value="1"/>
</dbReference>
<feature type="binding site" evidence="6">
    <location>
        <begin position="205"/>
        <end position="208"/>
    </location>
    <ligand>
        <name>ATP</name>
        <dbReference type="ChEBI" id="CHEBI:30616"/>
    </ligand>
</feature>
<keyword evidence="1 6" id="KW-0963">Cytoplasm</keyword>
<comment type="subunit">
    <text evidence="6">Forms polymers.</text>
</comment>
<evidence type="ECO:0000256" key="6">
    <source>
        <dbReference type="HAMAP-Rule" id="MF_02207"/>
    </source>
</evidence>
<dbReference type="STRING" id="643867.Ftrac_2719"/>
<dbReference type="GO" id="GO:0005524">
    <property type="term" value="F:ATP binding"/>
    <property type="evidence" value="ECO:0007669"/>
    <property type="project" value="UniProtKB-KW"/>
</dbReference>
<keyword evidence="8" id="KW-1185">Reference proteome</keyword>
<keyword evidence="4 6" id="KW-0133">Cell shape</keyword>
<dbReference type="GO" id="GO:0005737">
    <property type="term" value="C:cytoplasm"/>
    <property type="evidence" value="ECO:0007669"/>
    <property type="project" value="UniProtKB-SubCell"/>
</dbReference>
<comment type="caution">
    <text evidence="6">Lacks conserved residue(s) required for the propagation of feature annotation.</text>
</comment>
<dbReference type="Pfam" id="PF06723">
    <property type="entry name" value="MreB_Mbl"/>
    <property type="match status" value="1"/>
</dbReference>
<keyword evidence="3 6" id="KW-0067">ATP-binding</keyword>
<evidence type="ECO:0000313" key="8">
    <source>
        <dbReference type="Proteomes" id="UP000008720"/>
    </source>
</evidence>
<protein>
    <recommendedName>
        <fullName evidence="6">Cell shape-determining protein MreB</fullName>
    </recommendedName>
</protein>
<dbReference type="Gene3D" id="3.30.420.40">
    <property type="match status" value="2"/>
</dbReference>
<evidence type="ECO:0000256" key="5">
    <source>
        <dbReference type="ARBA" id="ARBA00023458"/>
    </source>
</evidence>
<gene>
    <name evidence="6" type="primary">mreB</name>
    <name evidence="7" type="ordered locus">Ftrac_2719</name>
</gene>
<evidence type="ECO:0000313" key="7">
    <source>
        <dbReference type="EMBL" id="ADR22697.1"/>
    </source>
</evidence>
<evidence type="ECO:0000256" key="2">
    <source>
        <dbReference type="ARBA" id="ARBA00022741"/>
    </source>
</evidence>
<dbReference type="GO" id="GO:0000902">
    <property type="term" value="P:cell morphogenesis"/>
    <property type="evidence" value="ECO:0007669"/>
    <property type="project" value="InterPro"/>
</dbReference>
<comment type="similarity">
    <text evidence="5 6">Belongs to the FtsA/MreB family.</text>
</comment>
<name>E4TR16_MARTH</name>
<dbReference type="SUPFAM" id="SSF53067">
    <property type="entry name" value="Actin-like ATPase domain"/>
    <property type="match status" value="2"/>
</dbReference>
<dbReference type="PANTHER" id="PTHR42749:SF1">
    <property type="entry name" value="CELL SHAPE-DETERMINING PROTEIN MREB"/>
    <property type="match status" value="1"/>
</dbReference>
<dbReference type="RefSeq" id="WP_013454840.1">
    <property type="nucleotide sequence ID" value="NC_014759.1"/>
</dbReference>